<dbReference type="InterPro" id="IPR036390">
    <property type="entry name" value="WH_DNA-bd_sf"/>
</dbReference>
<dbReference type="AlphaFoldDB" id="X1BLV2"/>
<gene>
    <name evidence="1" type="ORF">S01H4_47164</name>
</gene>
<feature type="non-terminal residue" evidence="1">
    <location>
        <position position="1"/>
    </location>
</feature>
<organism evidence="1">
    <name type="scientific">marine sediment metagenome</name>
    <dbReference type="NCBI Taxonomy" id="412755"/>
    <lineage>
        <taxon>unclassified sequences</taxon>
        <taxon>metagenomes</taxon>
        <taxon>ecological metagenomes</taxon>
    </lineage>
</organism>
<comment type="caution">
    <text evidence="1">The sequence shown here is derived from an EMBL/GenBank/DDBJ whole genome shotgun (WGS) entry which is preliminary data.</text>
</comment>
<dbReference type="EMBL" id="BART01026439">
    <property type="protein sequence ID" value="GAG96924.1"/>
    <property type="molecule type" value="Genomic_DNA"/>
</dbReference>
<accession>X1BLV2</accession>
<dbReference type="SUPFAM" id="SSF46785">
    <property type="entry name" value="Winged helix' DNA-binding domain"/>
    <property type="match status" value="1"/>
</dbReference>
<evidence type="ECO:0000313" key="1">
    <source>
        <dbReference type="EMBL" id="GAG96924.1"/>
    </source>
</evidence>
<protein>
    <recommendedName>
        <fullName evidence="2">Bacteriophage lambda Replication protein O N-terminal domain-containing protein</fullName>
    </recommendedName>
</protein>
<proteinExistence type="predicted"/>
<sequence>QSLAYDNEGNKLAKEDMENFDYIPRGFIDSGLIFHLPGINDLKLYLYLSSKCSKWRNTQVKTETIIKDTGLSEATIKRALRVLEFYNFIYRRRYYIGLNKKRRIITLLRWDTAYKKLIKEGKIKAISDKEIVFITEYKSRLPVYGA</sequence>
<evidence type="ECO:0008006" key="2">
    <source>
        <dbReference type="Google" id="ProtNLM"/>
    </source>
</evidence>
<reference evidence="1" key="1">
    <citation type="journal article" date="2014" name="Front. Microbiol.">
        <title>High frequency of phylogenetically diverse reductive dehalogenase-homologous genes in deep subseafloor sedimentary metagenomes.</title>
        <authorList>
            <person name="Kawai M."/>
            <person name="Futagami T."/>
            <person name="Toyoda A."/>
            <person name="Takaki Y."/>
            <person name="Nishi S."/>
            <person name="Hori S."/>
            <person name="Arai W."/>
            <person name="Tsubouchi T."/>
            <person name="Morono Y."/>
            <person name="Uchiyama I."/>
            <person name="Ito T."/>
            <person name="Fujiyama A."/>
            <person name="Inagaki F."/>
            <person name="Takami H."/>
        </authorList>
    </citation>
    <scope>NUCLEOTIDE SEQUENCE</scope>
    <source>
        <strain evidence="1">Expedition CK06-06</strain>
    </source>
</reference>
<name>X1BLV2_9ZZZZ</name>